<keyword evidence="4" id="KW-1185">Reference proteome</keyword>
<accession>A0ABT8N559</accession>
<comment type="caution">
    <text evidence="3">The sequence shown here is derived from an EMBL/GenBank/DDBJ whole genome shotgun (WGS) entry which is preliminary data.</text>
</comment>
<evidence type="ECO:0000259" key="2">
    <source>
        <dbReference type="Pfam" id="PF18705"/>
    </source>
</evidence>
<evidence type="ECO:0000313" key="3">
    <source>
        <dbReference type="EMBL" id="MDN7242782.1"/>
    </source>
</evidence>
<reference evidence="3 4" key="1">
    <citation type="submission" date="2023-06" db="EMBL/GenBank/DDBJ databases">
        <title>Novel species in genus Planococcus.</title>
        <authorList>
            <person name="Ning S."/>
        </authorList>
    </citation>
    <scope>NUCLEOTIDE SEQUENCE [LARGE SCALE GENOMIC DNA]</scope>
    <source>
        <strain evidence="3 4">N028</strain>
    </source>
</reference>
<dbReference type="RefSeq" id="WP_301724341.1">
    <property type="nucleotide sequence ID" value="NZ_JAUJWV010000002.1"/>
</dbReference>
<dbReference type="InterPro" id="IPR040680">
    <property type="entry name" value="DUF5643"/>
</dbReference>
<feature type="domain" description="DUF5643" evidence="2">
    <location>
        <begin position="218"/>
        <end position="303"/>
    </location>
</feature>
<organism evidence="3 4">
    <name type="scientific">Planococcus shixiaomingii</name>
    <dbReference type="NCBI Taxonomy" id="3058393"/>
    <lineage>
        <taxon>Bacteria</taxon>
        <taxon>Bacillati</taxon>
        <taxon>Bacillota</taxon>
        <taxon>Bacilli</taxon>
        <taxon>Bacillales</taxon>
        <taxon>Caryophanaceae</taxon>
        <taxon>Planococcus</taxon>
    </lineage>
</organism>
<dbReference type="Proteomes" id="UP001172055">
    <property type="component" value="Unassembled WGS sequence"/>
</dbReference>
<dbReference type="Pfam" id="PF13786">
    <property type="entry name" value="DUF4179"/>
    <property type="match status" value="1"/>
</dbReference>
<proteinExistence type="predicted"/>
<feature type="domain" description="DUF4179" evidence="1">
    <location>
        <begin position="41"/>
        <end position="127"/>
    </location>
</feature>
<evidence type="ECO:0000313" key="4">
    <source>
        <dbReference type="Proteomes" id="UP001172055"/>
    </source>
</evidence>
<name>A0ABT8N559_9BACL</name>
<evidence type="ECO:0000259" key="1">
    <source>
        <dbReference type="Pfam" id="PF13786"/>
    </source>
</evidence>
<sequence length="323" mass="35617">MSELNKFLMTDIEEIPVADVSSLEKKAMKKRLLGQKRKMPWLKKLVVSAIIVLTASTTTVMAFPSLAAQIPVLKDIVSYFNEDQFILKDFDEMAESVALTQTSNGSTLTIEEAIYDGMSVTISFALETEMDLGDSPLPHEFLKIAGVDGPSSSLQMNKINETAYVGIITMNLDLETQSAKNLEVTWEPSAFQDLDSGNELYGDWSFAFKLKALDGNSTPVNFSFDFEGGTYTVKELLQTKLSTVLVIGKQNLDGDPIVNWQLEDNLGRTYMMQSGLGGTPYQQFMFEALDPEATSVTITPLTNPFEKIEIPGEGTPSVTVDLK</sequence>
<dbReference type="Gene3D" id="2.60.40.1640">
    <property type="entry name" value="Conserved domain protein"/>
    <property type="match status" value="1"/>
</dbReference>
<dbReference type="EMBL" id="JAUJWV010000002">
    <property type="protein sequence ID" value="MDN7242782.1"/>
    <property type="molecule type" value="Genomic_DNA"/>
</dbReference>
<gene>
    <name evidence="3" type="ORF">QWY14_13290</name>
</gene>
<dbReference type="InterPro" id="IPR025436">
    <property type="entry name" value="DUF4179"/>
</dbReference>
<dbReference type="Gene3D" id="2.60.40.1630">
    <property type="entry name" value="bacillus anthracis domain"/>
    <property type="match status" value="1"/>
</dbReference>
<dbReference type="Pfam" id="PF18705">
    <property type="entry name" value="DUF5643"/>
    <property type="match status" value="1"/>
</dbReference>
<protein>
    <submittedName>
        <fullName evidence="3">DUF4179 domain-containing protein</fullName>
    </submittedName>
</protein>